<evidence type="ECO:0000256" key="2">
    <source>
        <dbReference type="ARBA" id="ARBA00023125"/>
    </source>
</evidence>
<protein>
    <recommendedName>
        <fullName evidence="9">DNA-binding protein REB1</fullName>
    </recommendedName>
</protein>
<accession>A0A1X7R735</accession>
<dbReference type="SUPFAM" id="SSF46689">
    <property type="entry name" value="Homeodomain-like"/>
    <property type="match status" value="2"/>
</dbReference>
<dbReference type="Proteomes" id="UP000196158">
    <property type="component" value="Unassembled WGS sequence"/>
</dbReference>
<dbReference type="PANTHER" id="PTHR46380">
    <property type="entry name" value="CYCLIN-D-BINDING MYB-LIKE TRANSCRIPTION FACTOR 1"/>
    <property type="match status" value="1"/>
</dbReference>
<organism evidence="7 8">
    <name type="scientific">Maudiozyma saulgeensis</name>
    <dbReference type="NCBI Taxonomy" id="1789683"/>
    <lineage>
        <taxon>Eukaryota</taxon>
        <taxon>Fungi</taxon>
        <taxon>Dikarya</taxon>
        <taxon>Ascomycota</taxon>
        <taxon>Saccharomycotina</taxon>
        <taxon>Saccharomycetes</taxon>
        <taxon>Saccharomycetales</taxon>
        <taxon>Saccharomycetaceae</taxon>
        <taxon>Maudiozyma</taxon>
    </lineage>
</organism>
<reference evidence="7 8" key="1">
    <citation type="submission" date="2017-04" db="EMBL/GenBank/DDBJ databases">
        <authorList>
            <person name="Afonso C.L."/>
            <person name="Miller P.J."/>
            <person name="Scott M.A."/>
            <person name="Spackman E."/>
            <person name="Goraichik I."/>
            <person name="Dimitrov K.M."/>
            <person name="Suarez D.L."/>
            <person name="Swayne D.E."/>
        </authorList>
    </citation>
    <scope>NUCLEOTIDE SEQUENCE [LARGE SCALE GENOMIC DNA]</scope>
</reference>
<dbReference type="InterPro" id="IPR017930">
    <property type="entry name" value="Myb_dom"/>
</dbReference>
<feature type="compositionally biased region" description="Basic and acidic residues" evidence="4">
    <location>
        <begin position="13"/>
        <end position="26"/>
    </location>
</feature>
<dbReference type="GO" id="GO:0005634">
    <property type="term" value="C:nucleus"/>
    <property type="evidence" value="ECO:0007669"/>
    <property type="project" value="UniProtKB-SubCell"/>
</dbReference>
<comment type="subcellular location">
    <subcellularLocation>
        <location evidence="1">Nucleus</location>
    </subcellularLocation>
</comment>
<dbReference type="STRING" id="1789683.A0A1X7R735"/>
<dbReference type="PANTHER" id="PTHR46380:SF2">
    <property type="entry name" value="CYCLIN-D-BINDING MYB-LIKE TRANSCRIPTION FACTOR 1"/>
    <property type="match status" value="1"/>
</dbReference>
<evidence type="ECO:0000256" key="4">
    <source>
        <dbReference type="SAM" id="MobiDB-lite"/>
    </source>
</evidence>
<evidence type="ECO:0000256" key="3">
    <source>
        <dbReference type="ARBA" id="ARBA00023242"/>
    </source>
</evidence>
<feature type="region of interest" description="Disordered" evidence="4">
    <location>
        <begin position="1"/>
        <end position="26"/>
    </location>
</feature>
<dbReference type="AlphaFoldDB" id="A0A1X7R735"/>
<sequence length="362" mass="43396">MDQEDNNNIEQIQQHEENDHITHNETVEEAVYRYVRGLDFPESSTSTSDINWDNKRYVEPPQDNIIRKIPRHEHGDEVEEVDKTEELLNDDTDLLLRDASPTFSKSTSIIPMNISQRIESFHEVLPKVSSLRNVPAFNISSTMKSNLRNVKGFEPVMKEIRDSLDQLIPTLKNKKMFTKEEDQIIDRFINKYCQYENISINNFKNLMWSDTRKRNHSLTIFWKYVYKLFSHRSKTSLYSHIRRRYHNFSKTGNWSENEEHRLYDFCQQSGPVIKWSQIGFELDRMPEECKDHWRNNLKIKSKQLKSKWTPEEEEILVTLVKDNFEPNQNINWDKVSEMLNGTRSRLQCRFKWKQLEKKNSEK</sequence>
<dbReference type="PROSITE" id="PS50090">
    <property type="entry name" value="MYB_LIKE"/>
    <property type="match status" value="2"/>
</dbReference>
<dbReference type="InterPro" id="IPR001005">
    <property type="entry name" value="SANT/Myb"/>
</dbReference>
<feature type="domain" description="HTH myb-type" evidence="6">
    <location>
        <begin position="300"/>
        <end position="360"/>
    </location>
</feature>
<dbReference type="InterPro" id="IPR051651">
    <property type="entry name" value="DMTF1_DNA-bind_reg"/>
</dbReference>
<evidence type="ECO:0000313" key="7">
    <source>
        <dbReference type="EMBL" id="SMN21414.1"/>
    </source>
</evidence>
<dbReference type="Pfam" id="PF00249">
    <property type="entry name" value="Myb_DNA-binding"/>
    <property type="match status" value="2"/>
</dbReference>
<evidence type="ECO:0000259" key="6">
    <source>
        <dbReference type="PROSITE" id="PS51294"/>
    </source>
</evidence>
<gene>
    <name evidence="7" type="ORF">KASA_0K00605G</name>
</gene>
<dbReference type="SMART" id="SM00717">
    <property type="entry name" value="SANT"/>
    <property type="match status" value="3"/>
</dbReference>
<dbReference type="GO" id="GO:0003700">
    <property type="term" value="F:DNA-binding transcription factor activity"/>
    <property type="evidence" value="ECO:0007669"/>
    <property type="project" value="TreeGrafter"/>
</dbReference>
<evidence type="ECO:0000313" key="8">
    <source>
        <dbReference type="Proteomes" id="UP000196158"/>
    </source>
</evidence>
<keyword evidence="3" id="KW-0539">Nucleus</keyword>
<feature type="domain" description="Myb-like" evidence="5">
    <location>
        <begin position="300"/>
        <end position="356"/>
    </location>
</feature>
<dbReference type="GO" id="GO:0000976">
    <property type="term" value="F:transcription cis-regulatory region binding"/>
    <property type="evidence" value="ECO:0007669"/>
    <property type="project" value="TreeGrafter"/>
</dbReference>
<evidence type="ECO:0000259" key="5">
    <source>
        <dbReference type="PROSITE" id="PS50090"/>
    </source>
</evidence>
<keyword evidence="2" id="KW-0238">DNA-binding</keyword>
<dbReference type="Gene3D" id="1.10.10.60">
    <property type="entry name" value="Homeodomain-like"/>
    <property type="match status" value="2"/>
</dbReference>
<keyword evidence="8" id="KW-1185">Reference proteome</keyword>
<name>A0A1X7R735_9SACH</name>
<dbReference type="PROSITE" id="PS51294">
    <property type="entry name" value="HTH_MYB"/>
    <property type="match status" value="1"/>
</dbReference>
<evidence type="ECO:0008006" key="9">
    <source>
        <dbReference type="Google" id="ProtNLM"/>
    </source>
</evidence>
<evidence type="ECO:0000256" key="1">
    <source>
        <dbReference type="ARBA" id="ARBA00004123"/>
    </source>
</evidence>
<dbReference type="EMBL" id="FXLY01000008">
    <property type="protein sequence ID" value="SMN21414.1"/>
    <property type="molecule type" value="Genomic_DNA"/>
</dbReference>
<dbReference type="InterPro" id="IPR009057">
    <property type="entry name" value="Homeodomain-like_sf"/>
</dbReference>
<dbReference type="CDD" id="cd00167">
    <property type="entry name" value="SANT"/>
    <property type="match status" value="2"/>
</dbReference>
<feature type="domain" description="Myb-like" evidence="5">
    <location>
        <begin position="250"/>
        <end position="297"/>
    </location>
</feature>
<proteinExistence type="predicted"/>
<dbReference type="OrthoDB" id="4066742at2759"/>